<evidence type="ECO:0000313" key="4">
    <source>
        <dbReference type="Proteomes" id="UP000728032"/>
    </source>
</evidence>
<dbReference type="InterPro" id="IPR012429">
    <property type="entry name" value="HGSNAT_cat"/>
</dbReference>
<dbReference type="EMBL" id="CAJPVJ010023900">
    <property type="protein sequence ID" value="CAG2178634.1"/>
    <property type="molecule type" value="Genomic_DNA"/>
</dbReference>
<feature type="non-terminal residue" evidence="3">
    <location>
        <position position="1"/>
    </location>
</feature>
<feature type="transmembrane region" description="Helical" evidence="1">
    <location>
        <begin position="444"/>
        <end position="465"/>
    </location>
</feature>
<evidence type="ECO:0000259" key="2">
    <source>
        <dbReference type="Pfam" id="PF07786"/>
    </source>
</evidence>
<dbReference type="AlphaFoldDB" id="A0A7R9MJN3"/>
<feature type="transmembrane region" description="Helical" evidence="1">
    <location>
        <begin position="225"/>
        <end position="246"/>
    </location>
</feature>
<reference evidence="3" key="1">
    <citation type="submission" date="2020-11" db="EMBL/GenBank/DDBJ databases">
        <authorList>
            <person name="Tran Van P."/>
        </authorList>
    </citation>
    <scope>NUCLEOTIDE SEQUENCE</scope>
</reference>
<name>A0A7R9MJN3_9ACAR</name>
<protein>
    <recommendedName>
        <fullName evidence="2">Heparan-alpha-glucosaminide N-acetyltransferase catalytic domain-containing protein</fullName>
    </recommendedName>
</protein>
<sequence length="510" mass="57678">ALGLDEASVRFENKASKVAYIWRQFSDCFECPLVFWAPILPAQTLALKNSTNSDQIVAITARQPDPLYLTTNEELFCRQTYSLRDQSIHDITYYLSRELFPQLIVSLIRITENGGAFECEHRIADEGRNDIWPLVVAVGVYVTFAAVFYVSRRLFRRYRERNAMTITTDPTPLSTDESKAADDKKRKRLKSLDCFRGITILMMIFVNMGAGGYEYLDHAHWDGFNFADIIFPWFIFIMGTTMAISLKSQVVRQKTPVWRLYYQICKRALTLFVIGLILNSNGNANWKTVRIPGVLQRFGITYLVVASAHVVSLRLHKGELFGARPSPVPSLSSATSNPLLSPSVRIHQLVDVIPYWPEWIVMSFTALLHFVLTFGWNFDDKCPKGYIGPGGLANNMSHVHCTGGAAAYIDRWLLGEKHLYPYFTGNRLYDPVGQFGLLHDPEGVLGTTTSILLTFFGLQTGKILIAYPSPKQRIVRWLSWATILGALAALFAATGWIPINKNLWSFSFIC</sequence>
<evidence type="ECO:0000256" key="1">
    <source>
        <dbReference type="SAM" id="Phobius"/>
    </source>
</evidence>
<keyword evidence="1" id="KW-0472">Membrane</keyword>
<feature type="domain" description="Heparan-alpha-glucosaminide N-acetyltransferase catalytic" evidence="2">
    <location>
        <begin position="188"/>
        <end position="304"/>
    </location>
</feature>
<dbReference type="EMBL" id="OC938725">
    <property type="protein sequence ID" value="CAD7661498.1"/>
    <property type="molecule type" value="Genomic_DNA"/>
</dbReference>
<proteinExistence type="predicted"/>
<keyword evidence="1" id="KW-0812">Transmembrane</keyword>
<dbReference type="PANTHER" id="PTHR31061:SF24">
    <property type="entry name" value="LD22376P"/>
    <property type="match status" value="1"/>
</dbReference>
<feature type="transmembrane region" description="Helical" evidence="1">
    <location>
        <begin position="194"/>
        <end position="213"/>
    </location>
</feature>
<keyword evidence="1" id="KW-1133">Transmembrane helix</keyword>
<dbReference type="PANTHER" id="PTHR31061">
    <property type="entry name" value="LD22376P"/>
    <property type="match status" value="1"/>
</dbReference>
<feature type="non-terminal residue" evidence="3">
    <location>
        <position position="510"/>
    </location>
</feature>
<feature type="transmembrane region" description="Helical" evidence="1">
    <location>
        <begin position="131"/>
        <end position="151"/>
    </location>
</feature>
<keyword evidence="4" id="KW-1185">Reference proteome</keyword>
<organism evidence="3">
    <name type="scientific">Oppiella nova</name>
    <dbReference type="NCBI Taxonomy" id="334625"/>
    <lineage>
        <taxon>Eukaryota</taxon>
        <taxon>Metazoa</taxon>
        <taxon>Ecdysozoa</taxon>
        <taxon>Arthropoda</taxon>
        <taxon>Chelicerata</taxon>
        <taxon>Arachnida</taxon>
        <taxon>Acari</taxon>
        <taxon>Acariformes</taxon>
        <taxon>Sarcoptiformes</taxon>
        <taxon>Oribatida</taxon>
        <taxon>Brachypylina</taxon>
        <taxon>Oppioidea</taxon>
        <taxon>Oppiidae</taxon>
        <taxon>Oppiella</taxon>
    </lineage>
</organism>
<dbReference type="Pfam" id="PF07786">
    <property type="entry name" value="HGSNAT_cat"/>
    <property type="match status" value="1"/>
</dbReference>
<accession>A0A7R9MJN3</accession>
<feature type="transmembrane region" description="Helical" evidence="1">
    <location>
        <begin position="355"/>
        <end position="376"/>
    </location>
</feature>
<dbReference type="OrthoDB" id="2149840at2759"/>
<dbReference type="Proteomes" id="UP000728032">
    <property type="component" value="Unassembled WGS sequence"/>
</dbReference>
<evidence type="ECO:0000313" key="3">
    <source>
        <dbReference type="EMBL" id="CAD7661498.1"/>
    </source>
</evidence>
<gene>
    <name evidence="3" type="ORF">ONB1V03_LOCUS18059</name>
</gene>
<feature type="transmembrane region" description="Helical" evidence="1">
    <location>
        <begin position="477"/>
        <end position="499"/>
    </location>
</feature>